<name>A0A7S2WTW4_9STRA</name>
<gene>
    <name evidence="1" type="ORF">RMAR1173_LOCUS18504</name>
</gene>
<evidence type="ECO:0000313" key="1">
    <source>
        <dbReference type="EMBL" id="CAD9707513.1"/>
    </source>
</evidence>
<organism evidence="1">
    <name type="scientific">Rhizochromulina marina</name>
    <dbReference type="NCBI Taxonomy" id="1034831"/>
    <lineage>
        <taxon>Eukaryota</taxon>
        <taxon>Sar</taxon>
        <taxon>Stramenopiles</taxon>
        <taxon>Ochrophyta</taxon>
        <taxon>Dictyochophyceae</taxon>
        <taxon>Rhizochromulinales</taxon>
        <taxon>Rhizochromulina</taxon>
    </lineage>
</organism>
<dbReference type="AlphaFoldDB" id="A0A7S2WTW4"/>
<reference evidence="1" key="1">
    <citation type="submission" date="2021-01" db="EMBL/GenBank/DDBJ databases">
        <authorList>
            <person name="Corre E."/>
            <person name="Pelletier E."/>
            <person name="Niang G."/>
            <person name="Scheremetjew M."/>
            <person name="Finn R."/>
            <person name="Kale V."/>
            <person name="Holt S."/>
            <person name="Cochrane G."/>
            <person name="Meng A."/>
            <person name="Brown T."/>
            <person name="Cohen L."/>
        </authorList>
    </citation>
    <scope>NUCLEOTIDE SEQUENCE</scope>
    <source>
        <strain evidence="1">CCMP1243</strain>
    </source>
</reference>
<accession>A0A7S2WTW4</accession>
<proteinExistence type="predicted"/>
<protein>
    <submittedName>
        <fullName evidence="1">Uncharacterized protein</fullName>
    </submittedName>
</protein>
<sequence>MDDLSGYVLPFLATNAHSQLVVSLTPGENTRELAEALQKGSEDRPIYMKLESDESFMASLSDGQVWNVLHLPEQSMLADEQDLPLVGQFISTLFPLGHIKSTQKGHREFTETFRASEKWLKFEE</sequence>
<dbReference type="EMBL" id="HBHJ01027933">
    <property type="protein sequence ID" value="CAD9707513.1"/>
    <property type="molecule type" value="Transcribed_RNA"/>
</dbReference>